<dbReference type="EMBL" id="AP022575">
    <property type="protein sequence ID" value="BBX72945.1"/>
    <property type="molecule type" value="Genomic_DNA"/>
</dbReference>
<gene>
    <name evidence="2" type="ORF">MSHI_08510</name>
</gene>
<evidence type="ECO:0000313" key="2">
    <source>
        <dbReference type="EMBL" id="BBX72945.1"/>
    </source>
</evidence>
<feature type="compositionally biased region" description="Polar residues" evidence="1">
    <location>
        <begin position="117"/>
        <end position="137"/>
    </location>
</feature>
<dbReference type="KEGG" id="mshj:MSHI_08510"/>
<reference evidence="2 3" key="1">
    <citation type="journal article" date="2019" name="Emerg. Microbes Infect.">
        <title>Comprehensive subspecies identification of 175 nontuberculous mycobacteria species based on 7547 genomic profiles.</title>
        <authorList>
            <person name="Matsumoto Y."/>
            <person name="Kinjo T."/>
            <person name="Motooka D."/>
            <person name="Nabeya D."/>
            <person name="Jung N."/>
            <person name="Uechi K."/>
            <person name="Horii T."/>
            <person name="Iida T."/>
            <person name="Fujita J."/>
            <person name="Nakamura S."/>
        </authorList>
    </citation>
    <scope>NUCLEOTIDE SEQUENCE [LARGE SCALE GENOMIC DNA]</scope>
    <source>
        <strain evidence="2 3">JCM 14233</strain>
    </source>
</reference>
<evidence type="ECO:0000313" key="3">
    <source>
        <dbReference type="Proteomes" id="UP000467236"/>
    </source>
</evidence>
<feature type="region of interest" description="Disordered" evidence="1">
    <location>
        <begin position="69"/>
        <end position="146"/>
    </location>
</feature>
<evidence type="ECO:0000256" key="1">
    <source>
        <dbReference type="SAM" id="MobiDB-lite"/>
    </source>
</evidence>
<sequence>MVATNSPNNTRLAVTAAGCTVADNAVSKAVAAARAWLAANSDCPAAALNQPTYGAAAAAIATDDGPAHGPLVNPAITESNDAADARKSDASPSHAAAADNNGPGPAPAKIRAELISGGNQANSGIIATPHHSPTTVTHGREPIAEL</sequence>
<accession>A0A7I7MLC4</accession>
<dbReference type="AlphaFoldDB" id="A0A7I7MLC4"/>
<keyword evidence="3" id="KW-1185">Reference proteome</keyword>
<protein>
    <submittedName>
        <fullName evidence="2">Uncharacterized protein</fullName>
    </submittedName>
</protein>
<proteinExistence type="predicted"/>
<organism evidence="2 3">
    <name type="scientific">Mycobacterium shinjukuense</name>
    <dbReference type="NCBI Taxonomy" id="398694"/>
    <lineage>
        <taxon>Bacteria</taxon>
        <taxon>Bacillati</taxon>
        <taxon>Actinomycetota</taxon>
        <taxon>Actinomycetes</taxon>
        <taxon>Mycobacteriales</taxon>
        <taxon>Mycobacteriaceae</taxon>
        <taxon>Mycobacterium</taxon>
    </lineage>
</organism>
<name>A0A7I7MLC4_9MYCO</name>
<dbReference type="Proteomes" id="UP000467236">
    <property type="component" value="Chromosome"/>
</dbReference>
<feature type="compositionally biased region" description="Low complexity" evidence="1">
    <location>
        <begin position="90"/>
        <end position="103"/>
    </location>
</feature>